<dbReference type="Proteomes" id="UP000824159">
    <property type="component" value="Unassembled WGS sequence"/>
</dbReference>
<dbReference type="PROSITE" id="PS00759">
    <property type="entry name" value="ARGE_DAPE_CPG2_2"/>
    <property type="match status" value="1"/>
</dbReference>
<evidence type="ECO:0000256" key="8">
    <source>
        <dbReference type="ARBA" id="ARBA00023049"/>
    </source>
</evidence>
<evidence type="ECO:0000256" key="2">
    <source>
        <dbReference type="ARBA" id="ARBA00006247"/>
    </source>
</evidence>
<keyword evidence="7" id="KW-0224">Dipeptidase</keyword>
<dbReference type="GO" id="GO:0016805">
    <property type="term" value="F:dipeptidase activity"/>
    <property type="evidence" value="ECO:0007669"/>
    <property type="project" value="UniProtKB-KW"/>
</dbReference>
<evidence type="ECO:0000256" key="1">
    <source>
        <dbReference type="ARBA" id="ARBA00001947"/>
    </source>
</evidence>
<name>A0A9D1HD59_9FIRM</name>
<dbReference type="InterPro" id="IPR050072">
    <property type="entry name" value="Peptidase_M20A"/>
</dbReference>
<dbReference type="NCBIfam" id="TIGR01887">
    <property type="entry name" value="dipeptidaselike"/>
    <property type="match status" value="1"/>
</dbReference>
<gene>
    <name evidence="10" type="primary">pepV</name>
    <name evidence="10" type="ORF">IAD12_05545</name>
</gene>
<evidence type="ECO:0000259" key="9">
    <source>
        <dbReference type="Pfam" id="PF07687"/>
    </source>
</evidence>
<evidence type="ECO:0000256" key="5">
    <source>
        <dbReference type="ARBA" id="ARBA00022801"/>
    </source>
</evidence>
<dbReference type="InterPro" id="IPR010964">
    <property type="entry name" value="M20A_pepV-rel"/>
</dbReference>
<dbReference type="NCBIfam" id="NF005591">
    <property type="entry name" value="PRK07318.1"/>
    <property type="match status" value="1"/>
</dbReference>
<dbReference type="InterPro" id="IPR011650">
    <property type="entry name" value="Peptidase_M20_dimer"/>
</dbReference>
<dbReference type="PANTHER" id="PTHR43808">
    <property type="entry name" value="ACETYLORNITHINE DEACETYLASE"/>
    <property type="match status" value="1"/>
</dbReference>
<keyword evidence="4" id="KW-0479">Metal-binding</keyword>
<evidence type="ECO:0000256" key="3">
    <source>
        <dbReference type="ARBA" id="ARBA00022670"/>
    </source>
</evidence>
<accession>A0A9D1HD59</accession>
<keyword evidence="5" id="KW-0378">Hydrolase</keyword>
<reference evidence="10" key="1">
    <citation type="submission" date="2020-10" db="EMBL/GenBank/DDBJ databases">
        <authorList>
            <person name="Gilroy R."/>
        </authorList>
    </citation>
    <scope>NUCLEOTIDE SEQUENCE</scope>
    <source>
        <strain evidence="10">CHK176-22527</strain>
    </source>
</reference>
<evidence type="ECO:0000313" key="10">
    <source>
        <dbReference type="EMBL" id="HIT99698.1"/>
    </source>
</evidence>
<dbReference type="Pfam" id="PF01546">
    <property type="entry name" value="Peptidase_M20"/>
    <property type="match status" value="1"/>
</dbReference>
<organism evidence="10 11">
    <name type="scientific">Candidatus Allocopromorpha excrementavium</name>
    <dbReference type="NCBI Taxonomy" id="2840741"/>
    <lineage>
        <taxon>Bacteria</taxon>
        <taxon>Bacillati</taxon>
        <taxon>Bacillota</taxon>
        <taxon>Clostridia</taxon>
        <taxon>Eubacteriales</taxon>
        <taxon>Eubacteriaceae</taxon>
        <taxon>Eubacteriaceae incertae sedis</taxon>
        <taxon>Candidatus Allocopromorpha</taxon>
    </lineage>
</organism>
<sequence length="480" mass="52727">MDVIEIVNKKIEENRAEMISSLSELISIPSVAVETDGEKPFGEHVDKVYRRMLEMAEKEGFETFDADGYGGHIDFKGTEDGIVGVVGHLDVVPEGSGWDHDPYGGEVIDGIVYGRGTTDDKGPVVASFYGMKALRECGYLPRKTIRLILGLDEETEWKGMDYYLSKVEDLPDIGFTPDGDFPAIHGEMGILVFDLVKKFASSAGKGLELSSLKGGTASNSVADSARAVLYDPSGKSYDSIKEKAAQYAKEFQEKRGDGEERIKCRKIGKSLEITAKGISAHGAKPEKGLNAVSLMMEFLSGLNFSSEDTNDFISFYNSCIGWDIHGERLGCFLEDEPSGKLILNVGMADIDRKTAKITINVRYPVTMDDKAVYDGIDGVTERYDIGIVKGSHKEPIYMAEDSSLIGTLMDVYRKYTGDESCRPIVIGGGTYARAIENTVAFGARFPEDKELGHQKNECISIENMVKLAKIYAEAVYRLSE</sequence>
<evidence type="ECO:0000313" key="11">
    <source>
        <dbReference type="Proteomes" id="UP000824159"/>
    </source>
</evidence>
<reference evidence="10" key="2">
    <citation type="journal article" date="2021" name="PeerJ">
        <title>Extensive microbial diversity within the chicken gut microbiome revealed by metagenomics and culture.</title>
        <authorList>
            <person name="Gilroy R."/>
            <person name="Ravi A."/>
            <person name="Getino M."/>
            <person name="Pursley I."/>
            <person name="Horton D.L."/>
            <person name="Alikhan N.F."/>
            <person name="Baker D."/>
            <person name="Gharbi K."/>
            <person name="Hall N."/>
            <person name="Watson M."/>
            <person name="Adriaenssens E.M."/>
            <person name="Foster-Nyarko E."/>
            <person name="Jarju S."/>
            <person name="Secka A."/>
            <person name="Antonio M."/>
            <person name="Oren A."/>
            <person name="Chaudhuri R.R."/>
            <person name="La Ragione R."/>
            <person name="Hildebrand F."/>
            <person name="Pallen M.J."/>
        </authorList>
    </citation>
    <scope>NUCLEOTIDE SEQUENCE</scope>
    <source>
        <strain evidence="10">CHK176-22527</strain>
    </source>
</reference>
<dbReference type="PROSITE" id="PS00758">
    <property type="entry name" value="ARGE_DAPE_CPG2_1"/>
    <property type="match status" value="1"/>
</dbReference>
<dbReference type="GO" id="GO:0006526">
    <property type="term" value="P:L-arginine biosynthetic process"/>
    <property type="evidence" value="ECO:0007669"/>
    <property type="project" value="TreeGrafter"/>
</dbReference>
<keyword evidence="6" id="KW-0862">Zinc</keyword>
<dbReference type="Pfam" id="PF07687">
    <property type="entry name" value="M20_dimer"/>
    <property type="match status" value="1"/>
</dbReference>
<protein>
    <submittedName>
        <fullName evidence="10">Dipeptidase PepV</fullName>
    </submittedName>
</protein>
<dbReference type="GO" id="GO:0008237">
    <property type="term" value="F:metallopeptidase activity"/>
    <property type="evidence" value="ECO:0007669"/>
    <property type="project" value="UniProtKB-KW"/>
</dbReference>
<dbReference type="GO" id="GO:0008777">
    <property type="term" value="F:acetylornithine deacetylase activity"/>
    <property type="evidence" value="ECO:0007669"/>
    <property type="project" value="TreeGrafter"/>
</dbReference>
<evidence type="ECO:0000256" key="4">
    <source>
        <dbReference type="ARBA" id="ARBA00022723"/>
    </source>
</evidence>
<dbReference type="InterPro" id="IPR036264">
    <property type="entry name" value="Bact_exopeptidase_dim_dom"/>
</dbReference>
<keyword evidence="8" id="KW-0482">Metalloprotease</keyword>
<keyword evidence="3" id="KW-0645">Protease</keyword>
<comment type="caution">
    <text evidence="10">The sequence shown here is derived from an EMBL/GenBank/DDBJ whole genome shotgun (WGS) entry which is preliminary data.</text>
</comment>
<dbReference type="GO" id="GO:0008270">
    <property type="term" value="F:zinc ion binding"/>
    <property type="evidence" value="ECO:0007669"/>
    <property type="project" value="InterPro"/>
</dbReference>
<evidence type="ECO:0000256" key="7">
    <source>
        <dbReference type="ARBA" id="ARBA00022997"/>
    </source>
</evidence>
<comment type="similarity">
    <text evidence="2">Belongs to the peptidase M20A family.</text>
</comment>
<dbReference type="GO" id="GO:0006508">
    <property type="term" value="P:proteolysis"/>
    <property type="evidence" value="ECO:0007669"/>
    <property type="project" value="UniProtKB-KW"/>
</dbReference>
<comment type="cofactor">
    <cofactor evidence="1">
        <name>Zn(2+)</name>
        <dbReference type="ChEBI" id="CHEBI:29105"/>
    </cofactor>
</comment>
<dbReference type="EMBL" id="DVLX01000069">
    <property type="protein sequence ID" value="HIT99698.1"/>
    <property type="molecule type" value="Genomic_DNA"/>
</dbReference>
<dbReference type="SUPFAM" id="SSF55031">
    <property type="entry name" value="Bacterial exopeptidase dimerisation domain"/>
    <property type="match status" value="1"/>
</dbReference>
<dbReference type="Gene3D" id="3.40.630.10">
    <property type="entry name" value="Zn peptidases"/>
    <property type="match status" value="1"/>
</dbReference>
<dbReference type="AlphaFoldDB" id="A0A9D1HD59"/>
<dbReference type="PANTHER" id="PTHR43808:SF31">
    <property type="entry name" value="N-ACETYL-L-CITRULLINE DEACETYLASE"/>
    <property type="match status" value="1"/>
</dbReference>
<evidence type="ECO:0000256" key="6">
    <source>
        <dbReference type="ARBA" id="ARBA00022833"/>
    </source>
</evidence>
<dbReference type="InterPro" id="IPR001261">
    <property type="entry name" value="ArgE/DapE_CS"/>
</dbReference>
<feature type="domain" description="Peptidase M20 dimerisation" evidence="9">
    <location>
        <begin position="269"/>
        <end position="309"/>
    </location>
</feature>
<dbReference type="Gene3D" id="3.30.70.360">
    <property type="match status" value="2"/>
</dbReference>
<dbReference type="InterPro" id="IPR002933">
    <property type="entry name" value="Peptidase_M20"/>
</dbReference>
<proteinExistence type="inferred from homology"/>
<dbReference type="SUPFAM" id="SSF53187">
    <property type="entry name" value="Zn-dependent exopeptidases"/>
    <property type="match status" value="1"/>
</dbReference>